<dbReference type="InterPro" id="IPR023214">
    <property type="entry name" value="HAD_sf"/>
</dbReference>
<keyword evidence="1" id="KW-0808">Transferase</keyword>
<dbReference type="SFLD" id="SFLDS00003">
    <property type="entry name" value="Haloacid_Dehalogenase"/>
    <property type="match status" value="1"/>
</dbReference>
<dbReference type="GO" id="GO:0016791">
    <property type="term" value="F:phosphatase activity"/>
    <property type="evidence" value="ECO:0007669"/>
    <property type="project" value="TreeGrafter"/>
</dbReference>
<gene>
    <name evidence="1" type="ORF">HLPCO_000134</name>
</gene>
<proteinExistence type="predicted"/>
<dbReference type="PROSITE" id="PS01229">
    <property type="entry name" value="COF_2"/>
    <property type="match status" value="1"/>
</dbReference>
<accession>U2EEV7</accession>
<name>U2EEV7_9MOLU</name>
<keyword evidence="1" id="KW-0328">Glycosyltransferase</keyword>
<dbReference type="SFLD" id="SFLDG01140">
    <property type="entry name" value="C2.B:_Phosphomannomutase_and_P"/>
    <property type="match status" value="1"/>
</dbReference>
<reference evidence="1 2" key="2">
    <citation type="journal article" date="2013" name="PLoS ONE">
        <title>INDIGO - INtegrated Data Warehouse of MIcrobial GenOmes with Examples from the Red Sea Extremophiles.</title>
        <authorList>
            <person name="Alam I."/>
            <person name="Antunes A."/>
            <person name="Kamau A.A."/>
            <person name="Ba Alawi W."/>
            <person name="Kalkatawi M."/>
            <person name="Stingl U."/>
            <person name="Bajic V.B."/>
        </authorList>
    </citation>
    <scope>NUCLEOTIDE SEQUENCE [LARGE SCALE GENOMIC DNA]</scope>
    <source>
        <strain evidence="1 2">SSD-17B</strain>
    </source>
</reference>
<keyword evidence="2" id="KW-1185">Reference proteome</keyword>
<dbReference type="NCBIfam" id="TIGR01484">
    <property type="entry name" value="HAD-SF-IIB"/>
    <property type="match status" value="1"/>
</dbReference>
<dbReference type="PANTHER" id="PTHR10000">
    <property type="entry name" value="PHOSPHOSERINE PHOSPHATASE"/>
    <property type="match status" value="1"/>
</dbReference>
<dbReference type="PANTHER" id="PTHR10000:SF25">
    <property type="entry name" value="PHOSPHATASE YKRA-RELATED"/>
    <property type="match status" value="1"/>
</dbReference>
<dbReference type="InterPro" id="IPR006379">
    <property type="entry name" value="HAD-SF_hydro_IIB"/>
</dbReference>
<dbReference type="eggNOG" id="COG0561">
    <property type="taxonomic scope" value="Bacteria"/>
</dbReference>
<dbReference type="Gene3D" id="3.40.50.1000">
    <property type="entry name" value="HAD superfamily/HAD-like"/>
    <property type="match status" value="1"/>
</dbReference>
<dbReference type="GO" id="GO:0046524">
    <property type="term" value="F:sucrose-phosphate synthase activity"/>
    <property type="evidence" value="ECO:0007669"/>
    <property type="project" value="UniProtKB-EC"/>
</dbReference>
<dbReference type="RefSeq" id="WP_008826411.1">
    <property type="nucleotide sequence ID" value="NZ_AFNU02000001.1"/>
</dbReference>
<dbReference type="GO" id="GO:0005829">
    <property type="term" value="C:cytosol"/>
    <property type="evidence" value="ECO:0007669"/>
    <property type="project" value="TreeGrafter"/>
</dbReference>
<dbReference type="NCBIfam" id="TIGR00099">
    <property type="entry name" value="Cof-subfamily"/>
    <property type="match status" value="1"/>
</dbReference>
<organism evidence="1 2">
    <name type="scientific">Haloplasma contractile SSD-17B</name>
    <dbReference type="NCBI Taxonomy" id="1033810"/>
    <lineage>
        <taxon>Bacteria</taxon>
        <taxon>Bacillati</taxon>
        <taxon>Mycoplasmatota</taxon>
        <taxon>Mollicutes</taxon>
        <taxon>Haloplasmatales</taxon>
        <taxon>Haloplasmataceae</taxon>
        <taxon>Haloplasma</taxon>
    </lineage>
</organism>
<dbReference type="OrthoDB" id="9810101at2"/>
<evidence type="ECO:0000313" key="2">
    <source>
        <dbReference type="Proteomes" id="UP000005707"/>
    </source>
</evidence>
<dbReference type="EC" id="2.4.1.14" evidence="1"/>
<dbReference type="InParanoid" id="U2EEV7"/>
<sequence length="259" mass="30014">MEKKIVFIDIDGTLFDHEHNRVHQSTVEAINKLRENDIYVFVASGRSRIMALQVLDRYDIKVDGYVFINGQYVIYKDEVIYKNPISKEFLQKFITECEQVGEDYGFMTEHDYTVSSHSDRVVESFVNFKMKIPDINKEIFKTDDVFQGLIFDLKNIDYFNDKYKDYVKFIPWLGKGADIVPKNGSKANGISYVLKKLGAKRENVYAIGDSYNDIEMIKFANYGIAMGNANDTLKKVADYVTDDITKDGLYKAMKHYKLI</sequence>
<dbReference type="FunCoup" id="U2EEV7">
    <property type="interactions" value="2"/>
</dbReference>
<comment type="caution">
    <text evidence="1">The sequence shown here is derived from an EMBL/GenBank/DDBJ whole genome shotgun (WGS) entry which is preliminary data.</text>
</comment>
<evidence type="ECO:0000313" key="1">
    <source>
        <dbReference type="EMBL" id="ERJ13483.1"/>
    </source>
</evidence>
<dbReference type="Proteomes" id="UP000005707">
    <property type="component" value="Unassembled WGS sequence"/>
</dbReference>
<dbReference type="SFLD" id="SFLDG01144">
    <property type="entry name" value="C2.B.4:_PGP_Like"/>
    <property type="match status" value="1"/>
</dbReference>
<dbReference type="STRING" id="1033810.HLPCO_000134"/>
<dbReference type="SUPFAM" id="SSF56784">
    <property type="entry name" value="HAD-like"/>
    <property type="match status" value="1"/>
</dbReference>
<dbReference type="Pfam" id="PF08282">
    <property type="entry name" value="Hydrolase_3"/>
    <property type="match status" value="1"/>
</dbReference>
<dbReference type="InterPro" id="IPR036412">
    <property type="entry name" value="HAD-like_sf"/>
</dbReference>
<protein>
    <submittedName>
        <fullName evidence="1">Hydrolase haloacid dehalogenase-like family protein</fullName>
        <ecNumber evidence="1">2.4.1.14</ecNumber>
    </submittedName>
</protein>
<dbReference type="GO" id="GO:0000287">
    <property type="term" value="F:magnesium ion binding"/>
    <property type="evidence" value="ECO:0007669"/>
    <property type="project" value="TreeGrafter"/>
</dbReference>
<dbReference type="InterPro" id="IPR000150">
    <property type="entry name" value="Cof"/>
</dbReference>
<dbReference type="Gene3D" id="3.30.1240.10">
    <property type="match status" value="1"/>
</dbReference>
<dbReference type="EMBL" id="AFNU02000001">
    <property type="protein sequence ID" value="ERJ13483.1"/>
    <property type="molecule type" value="Genomic_DNA"/>
</dbReference>
<reference evidence="1 2" key="1">
    <citation type="journal article" date="2011" name="J. Bacteriol.">
        <title>Genome sequence of Haloplasma contractile, an unusual contractile bacterium from a deep-sea anoxic brine lake.</title>
        <authorList>
            <person name="Antunes A."/>
            <person name="Alam I."/>
            <person name="El Dorry H."/>
            <person name="Siam R."/>
            <person name="Robertson A."/>
            <person name="Bajic V.B."/>
            <person name="Stingl U."/>
        </authorList>
    </citation>
    <scope>NUCLEOTIDE SEQUENCE [LARGE SCALE GENOMIC DNA]</scope>
    <source>
        <strain evidence="1 2">SSD-17B</strain>
    </source>
</reference>
<dbReference type="AlphaFoldDB" id="U2EEV7"/>